<dbReference type="Proteomes" id="UP001235094">
    <property type="component" value="Unassembled WGS sequence"/>
</dbReference>
<feature type="signal peptide" evidence="2">
    <location>
        <begin position="1"/>
        <end position="22"/>
    </location>
</feature>
<feature type="compositionally biased region" description="Low complexity" evidence="1">
    <location>
        <begin position="120"/>
        <end position="135"/>
    </location>
</feature>
<protein>
    <recommendedName>
        <fullName evidence="5">LTXXQ motif family protein</fullName>
    </recommendedName>
</protein>
<feature type="region of interest" description="Disordered" evidence="1">
    <location>
        <begin position="197"/>
        <end position="253"/>
    </location>
</feature>
<dbReference type="EMBL" id="JAUSVR010000003">
    <property type="protein sequence ID" value="MDQ0510273.1"/>
    <property type="molecule type" value="Genomic_DNA"/>
</dbReference>
<dbReference type="InterPro" id="IPR012899">
    <property type="entry name" value="LTXXQ"/>
</dbReference>
<evidence type="ECO:0000256" key="2">
    <source>
        <dbReference type="SAM" id="SignalP"/>
    </source>
</evidence>
<evidence type="ECO:0008006" key="5">
    <source>
        <dbReference type="Google" id="ProtNLM"/>
    </source>
</evidence>
<reference evidence="3 4" key="1">
    <citation type="submission" date="2023-07" db="EMBL/GenBank/DDBJ databases">
        <title>Genomic Encyclopedia of Type Strains, Phase IV (KMG-IV): sequencing the most valuable type-strain genomes for metagenomic binning, comparative biology and taxonomic classification.</title>
        <authorList>
            <person name="Goeker M."/>
        </authorList>
    </citation>
    <scope>NUCLEOTIDE SEQUENCE [LARGE SCALE GENOMIC DNA]</scope>
    <source>
        <strain evidence="3 4">DSM 15561</strain>
    </source>
</reference>
<feature type="compositionally biased region" description="Basic and acidic residues" evidence="1">
    <location>
        <begin position="219"/>
        <end position="230"/>
    </location>
</feature>
<dbReference type="RefSeq" id="WP_306889043.1">
    <property type="nucleotide sequence ID" value="NZ_JAUSVR010000003.1"/>
</dbReference>
<accession>A0ABU0LNN2</accession>
<feature type="compositionally biased region" description="Basic and acidic residues" evidence="1">
    <location>
        <begin position="82"/>
        <end position="97"/>
    </location>
</feature>
<evidence type="ECO:0000313" key="4">
    <source>
        <dbReference type="Proteomes" id="UP001235094"/>
    </source>
</evidence>
<gene>
    <name evidence="3" type="ORF">QOZ99_001156</name>
</gene>
<proteinExistence type="predicted"/>
<keyword evidence="2" id="KW-0732">Signal</keyword>
<keyword evidence="4" id="KW-1185">Reference proteome</keyword>
<dbReference type="Pfam" id="PF07813">
    <property type="entry name" value="LTXXQ"/>
    <property type="match status" value="1"/>
</dbReference>
<name>A0ABU0LNN2_9HYPH</name>
<feature type="chain" id="PRO_5047532714" description="LTXXQ motif family protein" evidence="2">
    <location>
        <begin position="23"/>
        <end position="253"/>
    </location>
</feature>
<organism evidence="3 4">
    <name type="scientific">Ancylobacter amanitiformis</name>
    <dbReference type="NCBI Taxonomy" id="217069"/>
    <lineage>
        <taxon>Bacteria</taxon>
        <taxon>Pseudomonadati</taxon>
        <taxon>Pseudomonadota</taxon>
        <taxon>Alphaproteobacteria</taxon>
        <taxon>Hyphomicrobiales</taxon>
        <taxon>Xanthobacteraceae</taxon>
        <taxon>Ancylobacter</taxon>
    </lineage>
</organism>
<feature type="region of interest" description="Disordered" evidence="1">
    <location>
        <begin position="82"/>
        <end position="146"/>
    </location>
</feature>
<sequence>MKRTILAVTAAALLASATFAIAQPGTKAAGWQPPTQQQRAENASAMADARIAALKAGLRLTSDQDKLWPALETALQDFSKEQFDWREQRREQREAMRGPRGPGAPGAGPGVAAGGPAAGPGPDAGPAPEADAAPGRPGGPERDVVAQVEQRASRMIEQGTALKQLADAAKPLYATLDPGQRHRFNVLFRQARFEAFGGPHHKGGPREGHHGQRFGMMHPHGDPRHGDPRHGGPAGGPAGGPGLPPPAAGAEPL</sequence>
<evidence type="ECO:0000256" key="1">
    <source>
        <dbReference type="SAM" id="MobiDB-lite"/>
    </source>
</evidence>
<evidence type="ECO:0000313" key="3">
    <source>
        <dbReference type="EMBL" id="MDQ0510273.1"/>
    </source>
</evidence>
<feature type="compositionally biased region" description="Gly residues" evidence="1">
    <location>
        <begin position="100"/>
        <end position="118"/>
    </location>
</feature>
<comment type="caution">
    <text evidence="3">The sequence shown here is derived from an EMBL/GenBank/DDBJ whole genome shotgun (WGS) entry which is preliminary data.</text>
</comment>
<feature type="compositionally biased region" description="Gly residues" evidence="1">
    <location>
        <begin position="232"/>
        <end position="241"/>
    </location>
</feature>